<keyword evidence="1" id="KW-0732">Signal</keyword>
<feature type="signal peptide" evidence="1">
    <location>
        <begin position="1"/>
        <end position="18"/>
    </location>
</feature>
<accession>A0A8J2LBS7</accession>
<comment type="caution">
    <text evidence="2">The sequence shown here is derived from an EMBL/GenBank/DDBJ whole genome shotgun (WGS) entry which is preliminary data.</text>
</comment>
<proteinExistence type="predicted"/>
<keyword evidence="3" id="KW-1185">Reference proteome</keyword>
<sequence>MKLLAFALLLAFAVMVWADNFEEHAEEGRSLDGNHVENTRQGRHWWRRPYYGYYGYPGYYGYGGYGMYGYPYYYGAWGK</sequence>
<protein>
    <submittedName>
        <fullName evidence="2">Uncharacterized protein</fullName>
    </submittedName>
</protein>
<organism evidence="2 3">
    <name type="scientific">Allacma fusca</name>
    <dbReference type="NCBI Taxonomy" id="39272"/>
    <lineage>
        <taxon>Eukaryota</taxon>
        <taxon>Metazoa</taxon>
        <taxon>Ecdysozoa</taxon>
        <taxon>Arthropoda</taxon>
        <taxon>Hexapoda</taxon>
        <taxon>Collembola</taxon>
        <taxon>Symphypleona</taxon>
        <taxon>Sminthuridae</taxon>
        <taxon>Allacma</taxon>
    </lineage>
</organism>
<gene>
    <name evidence="2" type="ORF">AFUS01_LOCUS38960</name>
</gene>
<reference evidence="2" key="1">
    <citation type="submission" date="2021-06" db="EMBL/GenBank/DDBJ databases">
        <authorList>
            <person name="Hodson N. C."/>
            <person name="Mongue J. A."/>
            <person name="Jaron S. K."/>
        </authorList>
    </citation>
    <scope>NUCLEOTIDE SEQUENCE</scope>
</reference>
<feature type="chain" id="PRO_5035173726" evidence="1">
    <location>
        <begin position="19"/>
        <end position="79"/>
    </location>
</feature>
<dbReference type="EMBL" id="CAJVCH010550048">
    <property type="protein sequence ID" value="CAG7829076.1"/>
    <property type="molecule type" value="Genomic_DNA"/>
</dbReference>
<evidence type="ECO:0000313" key="3">
    <source>
        <dbReference type="Proteomes" id="UP000708208"/>
    </source>
</evidence>
<evidence type="ECO:0000256" key="1">
    <source>
        <dbReference type="SAM" id="SignalP"/>
    </source>
</evidence>
<name>A0A8J2LBS7_9HEXA</name>
<dbReference type="Proteomes" id="UP000708208">
    <property type="component" value="Unassembled WGS sequence"/>
</dbReference>
<dbReference type="AlphaFoldDB" id="A0A8J2LBS7"/>
<evidence type="ECO:0000313" key="2">
    <source>
        <dbReference type="EMBL" id="CAG7829076.1"/>
    </source>
</evidence>